<accession>A0ABU3CK55</accession>
<dbReference type="EMBL" id="JAVRHO010000007">
    <property type="protein sequence ID" value="MDT0646330.1"/>
    <property type="molecule type" value="Genomic_DNA"/>
</dbReference>
<dbReference type="Gene3D" id="1.10.260.40">
    <property type="entry name" value="lambda repressor-like DNA-binding domains"/>
    <property type="match status" value="1"/>
</dbReference>
<dbReference type="Proteomes" id="UP001245285">
    <property type="component" value="Unassembled WGS sequence"/>
</dbReference>
<organism evidence="3 4">
    <name type="scientific">Autumnicola lenta</name>
    <dbReference type="NCBI Taxonomy" id="3075593"/>
    <lineage>
        <taxon>Bacteria</taxon>
        <taxon>Pseudomonadati</taxon>
        <taxon>Bacteroidota</taxon>
        <taxon>Flavobacteriia</taxon>
        <taxon>Flavobacteriales</taxon>
        <taxon>Flavobacteriaceae</taxon>
        <taxon>Autumnicola</taxon>
    </lineage>
</organism>
<dbReference type="InterPro" id="IPR001387">
    <property type="entry name" value="Cro/C1-type_HTH"/>
</dbReference>
<keyword evidence="4" id="KW-1185">Reference proteome</keyword>
<evidence type="ECO:0000259" key="2">
    <source>
        <dbReference type="PROSITE" id="PS50943"/>
    </source>
</evidence>
<reference evidence="3 4" key="1">
    <citation type="submission" date="2023-09" db="EMBL/GenBank/DDBJ databases">
        <authorList>
            <person name="Rey-Velasco X."/>
        </authorList>
    </citation>
    <scope>NUCLEOTIDE SEQUENCE [LARGE SCALE GENOMIC DNA]</scope>
    <source>
        <strain evidence="3 4">F260</strain>
    </source>
</reference>
<dbReference type="PANTHER" id="PTHR46797">
    <property type="entry name" value="HTH-TYPE TRANSCRIPTIONAL REGULATOR"/>
    <property type="match status" value="1"/>
</dbReference>
<name>A0ABU3CK55_9FLAO</name>
<dbReference type="Pfam" id="PF01381">
    <property type="entry name" value="HTH_3"/>
    <property type="match status" value="1"/>
</dbReference>
<dbReference type="RefSeq" id="WP_311494504.1">
    <property type="nucleotide sequence ID" value="NZ_JAVRHO010000007.1"/>
</dbReference>
<dbReference type="CDD" id="cd00093">
    <property type="entry name" value="HTH_XRE"/>
    <property type="match status" value="1"/>
</dbReference>
<dbReference type="PROSITE" id="PS50943">
    <property type="entry name" value="HTH_CROC1"/>
    <property type="match status" value="1"/>
</dbReference>
<keyword evidence="1" id="KW-0238">DNA-binding</keyword>
<dbReference type="InterPro" id="IPR010982">
    <property type="entry name" value="Lambda_DNA-bd_dom_sf"/>
</dbReference>
<protein>
    <submittedName>
        <fullName evidence="3">Helix-turn-helix transcriptional regulator</fullName>
    </submittedName>
</protein>
<evidence type="ECO:0000313" key="4">
    <source>
        <dbReference type="Proteomes" id="UP001245285"/>
    </source>
</evidence>
<feature type="domain" description="HTH cro/C1-type" evidence="2">
    <location>
        <begin position="6"/>
        <end position="60"/>
    </location>
</feature>
<dbReference type="SMART" id="SM00530">
    <property type="entry name" value="HTH_XRE"/>
    <property type="match status" value="1"/>
</dbReference>
<comment type="caution">
    <text evidence="3">The sequence shown here is derived from an EMBL/GenBank/DDBJ whole genome shotgun (WGS) entry which is preliminary data.</text>
</comment>
<evidence type="ECO:0000256" key="1">
    <source>
        <dbReference type="ARBA" id="ARBA00023125"/>
    </source>
</evidence>
<gene>
    <name evidence="3" type="ORF">RM545_06475</name>
</gene>
<dbReference type="PANTHER" id="PTHR46797:SF1">
    <property type="entry name" value="METHYLPHOSPHONATE SYNTHASE"/>
    <property type="match status" value="1"/>
</dbReference>
<evidence type="ECO:0000313" key="3">
    <source>
        <dbReference type="EMBL" id="MDT0646330.1"/>
    </source>
</evidence>
<sequence>MEYLRIKELLKEKGMTGKELAEKTNVSNVTISNIASGNSFPKPQILQSIAEALGVRLKDLFAAEEGMRPIFIKEGDKYIKIGEIDKTHLNEG</sequence>
<dbReference type="InterPro" id="IPR050807">
    <property type="entry name" value="TransReg_Diox_bact_type"/>
</dbReference>
<dbReference type="SUPFAM" id="SSF47413">
    <property type="entry name" value="lambda repressor-like DNA-binding domains"/>
    <property type="match status" value="1"/>
</dbReference>
<proteinExistence type="predicted"/>